<evidence type="ECO:0000256" key="3">
    <source>
        <dbReference type="ARBA" id="ARBA00023274"/>
    </source>
</evidence>
<evidence type="ECO:0000313" key="6">
    <source>
        <dbReference type="Proteomes" id="UP001497512"/>
    </source>
</evidence>
<protein>
    <recommendedName>
        <fullName evidence="4">50S ribosomal protein L31</fullName>
    </recommendedName>
</protein>
<keyword evidence="3 4" id="KW-0687">Ribonucleoprotein</keyword>
<proteinExistence type="inferred from homology"/>
<dbReference type="InterPro" id="IPR002150">
    <property type="entry name" value="Ribosomal_bL31"/>
</dbReference>
<gene>
    <name evidence="5" type="ORF">CSSPTR1EN2_LOCUS9788</name>
</gene>
<evidence type="ECO:0000256" key="2">
    <source>
        <dbReference type="ARBA" id="ARBA00022980"/>
    </source>
</evidence>
<dbReference type="InterPro" id="IPR034704">
    <property type="entry name" value="Ribosomal_bL28/bL31-like_sf"/>
</dbReference>
<keyword evidence="2 4" id="KW-0689">Ribosomal protein</keyword>
<accession>A0ABP0U007</accession>
<dbReference type="PRINTS" id="PR01249">
    <property type="entry name" value="RIBOSOMALL31"/>
</dbReference>
<reference evidence="5" key="1">
    <citation type="submission" date="2024-02" db="EMBL/GenBank/DDBJ databases">
        <authorList>
            <consortium name="ELIXIR-Norway"/>
            <consortium name="Elixir Norway"/>
        </authorList>
    </citation>
    <scope>NUCLEOTIDE SEQUENCE</scope>
</reference>
<dbReference type="Proteomes" id="UP001497512">
    <property type="component" value="Chromosome 17"/>
</dbReference>
<organism evidence="5 6">
    <name type="scientific">Sphagnum troendelagicum</name>
    <dbReference type="NCBI Taxonomy" id="128251"/>
    <lineage>
        <taxon>Eukaryota</taxon>
        <taxon>Viridiplantae</taxon>
        <taxon>Streptophyta</taxon>
        <taxon>Embryophyta</taxon>
        <taxon>Bryophyta</taxon>
        <taxon>Sphagnophytina</taxon>
        <taxon>Sphagnopsida</taxon>
        <taxon>Sphagnales</taxon>
        <taxon>Sphagnaceae</taxon>
        <taxon>Sphagnum</taxon>
    </lineage>
</organism>
<comment type="similarity">
    <text evidence="1">Belongs to the bacterial ribosomal protein bL31 family. Type A subfamily.</text>
</comment>
<keyword evidence="6" id="KW-1185">Reference proteome</keyword>
<dbReference type="NCBIfam" id="TIGR00105">
    <property type="entry name" value="L31"/>
    <property type="match status" value="1"/>
</dbReference>
<dbReference type="InterPro" id="IPR042105">
    <property type="entry name" value="Ribosomal_bL31_sf"/>
</dbReference>
<dbReference type="PANTHER" id="PTHR33280:SF1">
    <property type="entry name" value="LARGE RIBOSOMAL SUBUNIT PROTEIN BL31C"/>
    <property type="match status" value="1"/>
</dbReference>
<sequence>MALLSVHVLSSTFSNAAGPAPSSSSFFSGSQGDFQVNRGEARVTCRKTDIHPKFFSDAKVYCNGELVMTTGGTQGEYVVDVWSGNHPFYQGNKTALVLDADRVDKFKQRYAGLASLNTIPVLTKGEIVFERKKKPVKGKGKK</sequence>
<dbReference type="PANTHER" id="PTHR33280">
    <property type="entry name" value="50S RIBOSOMAL PROTEIN L31, CHLOROPLASTIC"/>
    <property type="match status" value="1"/>
</dbReference>
<evidence type="ECO:0000256" key="1">
    <source>
        <dbReference type="ARBA" id="ARBA00009296"/>
    </source>
</evidence>
<dbReference type="EMBL" id="OZ019909">
    <property type="protein sequence ID" value="CAK9209499.1"/>
    <property type="molecule type" value="Genomic_DNA"/>
</dbReference>
<dbReference type="Gene3D" id="4.10.830.30">
    <property type="entry name" value="Ribosomal protein L31"/>
    <property type="match status" value="1"/>
</dbReference>
<name>A0ABP0U007_9BRYO</name>
<evidence type="ECO:0000313" key="5">
    <source>
        <dbReference type="EMBL" id="CAK9209499.1"/>
    </source>
</evidence>
<evidence type="ECO:0000256" key="4">
    <source>
        <dbReference type="RuleBase" id="RU000564"/>
    </source>
</evidence>
<dbReference type="SUPFAM" id="SSF143800">
    <property type="entry name" value="L28p-like"/>
    <property type="match status" value="1"/>
</dbReference>
<dbReference type="Pfam" id="PF01197">
    <property type="entry name" value="Ribosomal_L31"/>
    <property type="match status" value="1"/>
</dbReference>